<dbReference type="RefSeq" id="WP_161989752.1">
    <property type="nucleotide sequence ID" value="NZ_AP022324.1"/>
</dbReference>
<name>A0A7U6M0Z9_PSEPU</name>
<dbReference type="Proteomes" id="UP000464661">
    <property type="component" value="Chromosome"/>
</dbReference>
<feature type="compositionally biased region" description="Polar residues" evidence="1">
    <location>
        <begin position="1606"/>
        <end position="1624"/>
    </location>
</feature>
<dbReference type="NCBIfam" id="TIGR01643">
    <property type="entry name" value="YD_repeat_2x"/>
    <property type="match status" value="1"/>
</dbReference>
<dbReference type="EMBL" id="AP022324">
    <property type="protein sequence ID" value="BBU43987.1"/>
    <property type="molecule type" value="Genomic_DNA"/>
</dbReference>
<dbReference type="PANTHER" id="PTHR32305">
    <property type="match status" value="1"/>
</dbReference>
<organism evidence="3 4">
    <name type="scientific">Pseudomonas putida</name>
    <name type="common">Arthrobacter siderocapsulatus</name>
    <dbReference type="NCBI Taxonomy" id="303"/>
    <lineage>
        <taxon>Bacteria</taxon>
        <taxon>Pseudomonadati</taxon>
        <taxon>Pseudomonadota</taxon>
        <taxon>Gammaproteobacteria</taxon>
        <taxon>Pseudomonadales</taxon>
        <taxon>Pseudomonadaceae</taxon>
        <taxon>Pseudomonas</taxon>
    </lineage>
</organism>
<dbReference type="Gene3D" id="2.180.10.10">
    <property type="entry name" value="RHS repeat-associated core"/>
    <property type="match status" value="2"/>
</dbReference>
<dbReference type="InterPro" id="IPR022385">
    <property type="entry name" value="Rhs_assc_core"/>
</dbReference>
<dbReference type="NCBIfam" id="TIGR03696">
    <property type="entry name" value="Rhs_assc_core"/>
    <property type="match status" value="1"/>
</dbReference>
<dbReference type="InterPro" id="IPR006530">
    <property type="entry name" value="YD"/>
</dbReference>
<dbReference type="InterPro" id="IPR050708">
    <property type="entry name" value="T6SS_VgrG/RHS"/>
</dbReference>
<protein>
    <submittedName>
        <fullName evidence="3">Sugar-binding protein</fullName>
    </submittedName>
</protein>
<dbReference type="Pfam" id="PF05593">
    <property type="entry name" value="RHS_repeat"/>
    <property type="match status" value="1"/>
</dbReference>
<accession>A0A7U6M0Z9</accession>
<keyword evidence="2" id="KW-0472">Membrane</keyword>
<dbReference type="InterPro" id="IPR031325">
    <property type="entry name" value="RHS_repeat"/>
</dbReference>
<feature type="transmembrane region" description="Helical" evidence="2">
    <location>
        <begin position="1503"/>
        <end position="1525"/>
    </location>
</feature>
<keyword evidence="2" id="KW-1133">Transmembrane helix</keyword>
<feature type="compositionally biased region" description="Low complexity" evidence="1">
    <location>
        <begin position="1625"/>
        <end position="1644"/>
    </location>
</feature>
<keyword evidence="2" id="KW-0812">Transmembrane</keyword>
<reference evidence="3 4" key="1">
    <citation type="submission" date="2020-01" db="EMBL/GenBank/DDBJ databases">
        <title>Complete Genome Sequence of Pseudomonas putida Strain TS312, Harboring the HdtS type N-acyl-homoserine Lactone Synthase, Isolated from a Paper Mill.</title>
        <authorList>
            <person name="Hosoe A."/>
            <person name="Suenaga T."/>
            <person name="Sugi T."/>
            <person name="Izumi T."/>
            <person name="Nagai N."/>
            <person name="Terada A."/>
        </authorList>
    </citation>
    <scope>NUCLEOTIDE SEQUENCE [LARGE SCALE GENOMIC DNA]</scope>
    <source>
        <strain evidence="3 4">TS312</strain>
    </source>
</reference>
<feature type="transmembrane region" description="Helical" evidence="2">
    <location>
        <begin position="1537"/>
        <end position="1557"/>
    </location>
</feature>
<proteinExistence type="predicted"/>
<evidence type="ECO:0000313" key="4">
    <source>
        <dbReference type="Proteomes" id="UP000464661"/>
    </source>
</evidence>
<dbReference type="PANTHER" id="PTHR32305:SF15">
    <property type="entry name" value="PROTEIN RHSA-RELATED"/>
    <property type="match status" value="1"/>
</dbReference>
<evidence type="ECO:0000256" key="2">
    <source>
        <dbReference type="SAM" id="Phobius"/>
    </source>
</evidence>
<feature type="transmembrane region" description="Helical" evidence="2">
    <location>
        <begin position="1466"/>
        <end position="1491"/>
    </location>
</feature>
<sequence length="1708" mass="189687">MTIQSNACNFMSYTQGSVDPRTGLYTFSIEIPPLNANDLQGPELPLSLNFNPLNESNAGFGIGWSLKLSRYDLDSGVLDLHTGDSFAIADNGPNEPVVVHERKFDSFHVANISNDKGKRYRIAHKAGLVELLEPLKAAPRVCLPTRVMTPSGHGITLAYDDSKGRLASIHDDSGLTLLTVTFNGDHEAVLDLHPGTEAHVSFTLALEGEELRTLVMPTTDQHSWTFDYTSYGSLRCLQKLVNPLGGEEELVYKEQGHQLPGLELYVPYATSLVVKPDRLDETTFIKTEYDFSKNNFLGYGASGVVWDDNYNQDHLYKFTGSTFNYTSTVKHHYEGKVLRTVTRTFNRFHLLVEQVTEESGCTETMKNEYHERSGGFAEQDERLQLPSKMTKTWTVSGNPVDRRDEFVTFIYDKAGNLEEERTASGIRMVRTYYPATQSDGCPADQEGFKRNLESITVYPADDAATGKPATITRTRYTYKAMDVLSATASLQQASYWLVADSEETLEVTLEDDGKETEQRLRRVEMSHLNMPDNVLLHGRSDLKTATLGACTSKTRWHYEKINDEQGKPTYLKTTTTFSPHGGTIEKTSASVHSSLRNRAIEEEDANGVVTRYRYDSLNRLLEQTVAPDDPDHAATVAYDYGQVIEDKRSLWYAQITDPNKVITRAYHDGLERSVRVERTLKDLNDPGKTITRITSKTQYDSIGRVASETQFDYLPAPPDSDTPAETVVELTSSYAYDAWGQRCAVTRPDLVKEITEFSPFGEKGNKTTMWSVSPDKPDDKQQLRVVEYNTSEKPVYEYLLLPVEDEATKGISWVEIDRTDYTYDGLSRCIKETFSPAQTRKQKPLVTEYTYDNWGRMCETVRADGSKLLRTFAAHSVSELTTLLEVLDTRGDPAQPVCSREYDGLDRLTRMAVGPRVEKYQYRGLTQLVEKRSISNSKGTDKRTHVTHYEYKPNLTTQPSQVAATFEDVSQPHVPDASSFDYFPSDAQISSAANSNGNRTYSYTDQGYLAHEYWKVNDQAQYDIHNAHSLEGRLIFRKHSDGIACHYGYDTLGRLQTISQGQLECTLEYNSEGLLEHTTTRDAERYVRTTQTYDPLGRQHRRTLDANGEIRVLVLKWRDGKNLESRTLYRDNDDDEDAFIRKEVFGYDELDRLTTHDYEGDWDIEEEDGERWQALPRNAAGRSIIAQTFDFDALDNLSRCRTDFADGERDTARFTYAEDYSFQLTKVTHTLLADYRAEQTFHYDARGNMLNDEQGRKLEYDSHGRLQCVLDANDTELMKYLYDGHDQLLAATQAGKAQVQRRYLGNSLDSTQENDLLTQYLYGDGQAVGVQRANQNDNQLLLTDTAGSVVAEVDSDGTRHASYSAYGEQPEDNGLRNLLAFNGELREAGLGWYLLGSGYRAYNPNLMRFHSPDSLPPEVSGPNPYVYALGNPVKWRDPTGHRVSSVAGGDVPPDYVDPPEKPSIPWSAWIGVGVAALMLVLSAGAMAGPLLAGAGALVSTGVLAKASIMVIGQGVALGMQVGAVLTTNDDPELSQALNYGAFGVQVVTSIVGGPAMFTLKAAGKAATAAKAVAKASVAAATKGGAHLQGLNRLMSAPTQASLDDMQITSTGGMGLQSNPSRSVVNSATQTTPSSSSSASSANPPLRQVNLEATVFSSGRGPRIVSEPQVTIVQHGVKLDPPKAPTPTKYSGDGRPLNWEWHALQPGGV</sequence>
<evidence type="ECO:0000256" key="1">
    <source>
        <dbReference type="SAM" id="MobiDB-lite"/>
    </source>
</evidence>
<evidence type="ECO:0000313" key="3">
    <source>
        <dbReference type="EMBL" id="BBU43987.1"/>
    </source>
</evidence>
<gene>
    <name evidence="3" type="ORF">PPTS312_19020</name>
</gene>
<feature type="region of interest" description="Disordered" evidence="1">
    <location>
        <begin position="1606"/>
        <end position="1645"/>
    </location>
</feature>